<accession>A0ABW1XLT0</accession>
<dbReference type="SMART" id="SM00267">
    <property type="entry name" value="GGDEF"/>
    <property type="match status" value="1"/>
</dbReference>
<dbReference type="InterPro" id="IPR029787">
    <property type="entry name" value="Nucleotide_cyclase"/>
</dbReference>
<dbReference type="SMART" id="SM00052">
    <property type="entry name" value="EAL"/>
    <property type="match status" value="1"/>
</dbReference>
<dbReference type="EMBL" id="JBHSUS010000001">
    <property type="protein sequence ID" value="MFC6441009.1"/>
    <property type="molecule type" value="Genomic_DNA"/>
</dbReference>
<dbReference type="Pfam" id="PF00563">
    <property type="entry name" value="EAL"/>
    <property type="match status" value="1"/>
</dbReference>
<dbReference type="PANTHER" id="PTHR44757:SF2">
    <property type="entry name" value="BIOFILM ARCHITECTURE MAINTENANCE PROTEIN MBAA"/>
    <property type="match status" value="1"/>
</dbReference>
<dbReference type="InterPro" id="IPR052155">
    <property type="entry name" value="Biofilm_reg_signaling"/>
</dbReference>
<dbReference type="CDD" id="cd01948">
    <property type="entry name" value="EAL"/>
    <property type="match status" value="1"/>
</dbReference>
<dbReference type="Gene3D" id="3.30.70.270">
    <property type="match status" value="1"/>
</dbReference>
<dbReference type="Gene3D" id="3.20.20.450">
    <property type="entry name" value="EAL domain"/>
    <property type="match status" value="1"/>
</dbReference>
<comment type="caution">
    <text evidence="3">The sequence shown here is derived from an EMBL/GenBank/DDBJ whole genome shotgun (WGS) entry which is preliminary data.</text>
</comment>
<reference evidence="4" key="1">
    <citation type="journal article" date="2019" name="Int. J. Syst. Evol. Microbiol.">
        <title>The Global Catalogue of Microorganisms (GCM) 10K type strain sequencing project: providing services to taxonomists for standard genome sequencing and annotation.</title>
        <authorList>
            <consortium name="The Broad Institute Genomics Platform"/>
            <consortium name="The Broad Institute Genome Sequencing Center for Infectious Disease"/>
            <person name="Wu L."/>
            <person name="Ma J."/>
        </authorList>
    </citation>
    <scope>NUCLEOTIDE SEQUENCE [LARGE SCALE GENOMIC DNA]</scope>
    <source>
        <strain evidence="4">CGMCC 1.16031</strain>
    </source>
</reference>
<feature type="domain" description="EAL" evidence="1">
    <location>
        <begin position="306"/>
        <end position="560"/>
    </location>
</feature>
<dbReference type="PANTHER" id="PTHR44757">
    <property type="entry name" value="DIGUANYLATE CYCLASE DGCP"/>
    <property type="match status" value="1"/>
</dbReference>
<dbReference type="InterPro" id="IPR000160">
    <property type="entry name" value="GGDEF_dom"/>
</dbReference>
<name>A0ABW1XLT0_9ALTE</name>
<sequence>MSDSAVIQILSAQAAVITVMRDACLSFGHCVTDTQLCRDAALFVVDDACVVDGQKALNWLQSNTQYQGQPILWLNNEDPIAPWPESLVGENADFICGHVEPLDVSRRLRHLLTQSKSRQLAERDPLTGLLSRQHYAQQIQNSLRRRPRNPDGGAVLMIDLDNFNRVNSHFSYDDGDRVLQLISNRLASGLRASDVLLKGCSAVSQDRHLARVGGDEFTLFLDGIEDQADAIRVAQRCMELIAAPLEIQGQQIVLQASVGIACYPLHGDNVNSLLRNAERAMYVAKKSGGNVYTLHDSALHPHEQDHFSLEQALRSALSDDQLYLLFQPQLDTQTGKVISLEALCRWQHPELGQISPARFIPLAEQSGLIVPIGEWVLRSACRQAADWLETGLDFKRVAVNVSAYQFNRADFVQSVRDVLLHTGLPARCLELELTESIIMSDVEENISKLEQLRVLGVHLAVDDFGTGYSSLSYLKRLPINTLKIDRTFVTNIGKDYVDSAIVSAILALARQLGLQVIAEGVENVQQLNFFKKHQCAMVQGYYFSQAVDPVAIEAMLRDDQPLLAAQP</sequence>
<dbReference type="Proteomes" id="UP001596364">
    <property type="component" value="Unassembled WGS sequence"/>
</dbReference>
<dbReference type="SUPFAM" id="SSF141868">
    <property type="entry name" value="EAL domain-like"/>
    <property type="match status" value="1"/>
</dbReference>
<gene>
    <name evidence="3" type="ORF">ACFP85_12720</name>
</gene>
<evidence type="ECO:0000313" key="3">
    <source>
        <dbReference type="EMBL" id="MFC6441009.1"/>
    </source>
</evidence>
<feature type="domain" description="GGDEF" evidence="2">
    <location>
        <begin position="151"/>
        <end position="297"/>
    </location>
</feature>
<evidence type="ECO:0000313" key="4">
    <source>
        <dbReference type="Proteomes" id="UP001596364"/>
    </source>
</evidence>
<evidence type="ECO:0000259" key="1">
    <source>
        <dbReference type="PROSITE" id="PS50883"/>
    </source>
</evidence>
<evidence type="ECO:0000259" key="2">
    <source>
        <dbReference type="PROSITE" id="PS50887"/>
    </source>
</evidence>
<dbReference type="PROSITE" id="PS50887">
    <property type="entry name" value="GGDEF"/>
    <property type="match status" value="1"/>
</dbReference>
<dbReference type="CDD" id="cd01949">
    <property type="entry name" value="GGDEF"/>
    <property type="match status" value="1"/>
</dbReference>
<dbReference type="InterPro" id="IPR001633">
    <property type="entry name" value="EAL_dom"/>
</dbReference>
<protein>
    <submittedName>
        <fullName evidence="3">Bifunctional diguanylate cyclase/phosphodiesterase</fullName>
    </submittedName>
</protein>
<dbReference type="InterPro" id="IPR035919">
    <property type="entry name" value="EAL_sf"/>
</dbReference>
<dbReference type="PROSITE" id="PS50883">
    <property type="entry name" value="EAL"/>
    <property type="match status" value="1"/>
</dbReference>
<dbReference type="RefSeq" id="WP_131258650.1">
    <property type="nucleotide sequence ID" value="NZ_JBHSUS010000001.1"/>
</dbReference>
<dbReference type="InterPro" id="IPR043128">
    <property type="entry name" value="Rev_trsase/Diguanyl_cyclase"/>
</dbReference>
<keyword evidence="4" id="KW-1185">Reference proteome</keyword>
<proteinExistence type="predicted"/>
<dbReference type="NCBIfam" id="TIGR00254">
    <property type="entry name" value="GGDEF"/>
    <property type="match status" value="1"/>
</dbReference>
<dbReference type="Pfam" id="PF00990">
    <property type="entry name" value="GGDEF"/>
    <property type="match status" value="1"/>
</dbReference>
<organism evidence="3 4">
    <name type="scientific">Pseudobowmanella zhangzhouensis</name>
    <dbReference type="NCBI Taxonomy" id="1537679"/>
    <lineage>
        <taxon>Bacteria</taxon>
        <taxon>Pseudomonadati</taxon>
        <taxon>Pseudomonadota</taxon>
        <taxon>Gammaproteobacteria</taxon>
        <taxon>Alteromonadales</taxon>
        <taxon>Alteromonadaceae</taxon>
    </lineage>
</organism>
<dbReference type="SUPFAM" id="SSF55073">
    <property type="entry name" value="Nucleotide cyclase"/>
    <property type="match status" value="1"/>
</dbReference>